<dbReference type="RefSeq" id="WP_036711924.1">
    <property type="nucleotide sequence ID" value="NZ_JRKQ01000116.1"/>
</dbReference>
<evidence type="ECO:0000313" key="1">
    <source>
        <dbReference type="EMBL" id="KGJ19803.1"/>
    </source>
</evidence>
<comment type="caution">
    <text evidence="1">The sequence shown here is derived from an EMBL/GenBank/DDBJ whole genome shotgun (WGS) entry which is preliminary data.</text>
</comment>
<proteinExistence type="predicted"/>
<evidence type="ECO:0000313" key="2">
    <source>
        <dbReference type="Proteomes" id="UP000029858"/>
    </source>
</evidence>
<reference evidence="1 2" key="2">
    <citation type="submission" date="2014-10" db="EMBL/GenBank/DDBJ databases">
        <title>Paracoccus sanguinis sp. nov., isolated from clinical specimens of New York State patients.</title>
        <authorList>
            <person name="Mingle L.A."/>
            <person name="Cole J.A."/>
            <person name="Lapierre P."/>
            <person name="Musser K.A."/>
        </authorList>
    </citation>
    <scope>NUCLEOTIDE SEQUENCE [LARGE SCALE GENOMIC DNA]</scope>
    <source>
        <strain evidence="1 2">5503</strain>
    </source>
</reference>
<accession>A0A099GC97</accession>
<dbReference type="AlphaFoldDB" id="A0A099GC97"/>
<name>A0A099GC97_9RHOB</name>
<dbReference type="Proteomes" id="UP000029858">
    <property type="component" value="Unassembled WGS sequence"/>
</dbReference>
<reference evidence="1 2" key="1">
    <citation type="submission" date="2014-09" db="EMBL/GenBank/DDBJ databases">
        <authorList>
            <person name="McGinnis J.M."/>
            <person name="Wolfgang W.J."/>
        </authorList>
    </citation>
    <scope>NUCLEOTIDE SEQUENCE [LARGE SCALE GENOMIC DNA]</scope>
    <source>
        <strain evidence="1 2">5503</strain>
    </source>
</reference>
<gene>
    <name evidence="1" type="ORF">IX56_15375</name>
</gene>
<organism evidence="1 2">
    <name type="scientific">Paracoccus sanguinis</name>
    <dbReference type="NCBI Taxonomy" id="1545044"/>
    <lineage>
        <taxon>Bacteria</taxon>
        <taxon>Pseudomonadati</taxon>
        <taxon>Pseudomonadota</taxon>
        <taxon>Alphaproteobacteria</taxon>
        <taxon>Rhodobacterales</taxon>
        <taxon>Paracoccaceae</taxon>
        <taxon>Paracoccus</taxon>
    </lineage>
</organism>
<protein>
    <submittedName>
        <fullName evidence="1">Uncharacterized protein</fullName>
    </submittedName>
</protein>
<dbReference type="EMBL" id="JRKQ01000116">
    <property type="protein sequence ID" value="KGJ19803.1"/>
    <property type="molecule type" value="Genomic_DNA"/>
</dbReference>
<sequence length="271" mass="28663">MTEPDIPYGDAMLRVRADPKGGFRGIVVGRANEPRQHPTRAGLMAELQAMVRAADPLFVGIEGARRRFLAAFPGGFADPAYGGDGEGGSKRALAARLAATLPLAEVRDPDAAARAVKLFQGQDLLNWQDVARLAVTLRGKGGGVILPALADLAEGDVTALDRLGRFGPADGVIWSTVTYLPFLWRPDRNLLLKPDFCLTYARCVGHRFALDYDPALAPGVYGALMEMAGETLAAVADLGARDMIDAHSFMWTAVRYPAPPDGGAPGVGGAP</sequence>